<evidence type="ECO:0000259" key="9">
    <source>
        <dbReference type="PROSITE" id="PS50234"/>
    </source>
</evidence>
<reference evidence="11 12" key="1">
    <citation type="submission" date="2024-02" db="EMBL/GenBank/DDBJ databases">
        <authorList>
            <person name="Daric V."/>
            <person name="Darras S."/>
        </authorList>
    </citation>
    <scope>NUCLEOTIDE SEQUENCE [LARGE SCALE GENOMIC DNA]</scope>
</reference>
<keyword evidence="7" id="KW-0325">Glycoprotein</keyword>
<dbReference type="SUPFAM" id="SSF53300">
    <property type="entry name" value="vWA-like"/>
    <property type="match status" value="1"/>
</dbReference>
<keyword evidence="6" id="KW-0722">Serine protease inhibitor</keyword>
<gene>
    <name evidence="11" type="ORF">CVLEPA_LOCUS7987</name>
</gene>
<dbReference type="PANTHER" id="PTHR10338:SF108">
    <property type="entry name" value="INTER-ALPHA-TRYPSIN INHIBITOR HEAVY CHAIN H4-LIKE PROTEIN"/>
    <property type="match status" value="1"/>
</dbReference>
<comment type="caution">
    <text evidence="11">The sequence shown here is derived from an EMBL/GenBank/DDBJ whole genome shotgun (WGS) entry which is preliminary data.</text>
</comment>
<sequence>MPANEMLSSSLGLRMLVVSYYVCLTTAYLIPPENGDESCKPYRSVLTKSLVRFAATYFIDNPPVGHRKVTELLDPNRLTHHTPIALFKEVYGEYVSPVDFSAAIQQILYSDPGRRLSLDDLDRISLRKNIVRLAQSSSYNLAREKFGALLYLSITDHAANCSSWASERCIKEHYQEKSEDAIHFELQRVRAEIKDENFRKFLNLGVGRTLAVVVDRSKDVAGDVNKLKTKIEQTLVQDLNETKHFPQDFVLIPFDDKGIGDVTITNSSTIFLKKLKMLQHNGQEADHVFALKGLLQAIENSKKDSTIFVMTNNFTREAELRHRIMAECNLKRISVHVIGNIGGNSPLGIDKSWEIFSNITQECDGSLRVIGQIDITDSIKRKLSTGTVEVPTTQKQTPYFTRCFPKQRCEFMYNVDPSINEINITVRDGDDFRQKTIQIANGVTSGLMSHGSGPDISTRTTTATTFGQWSSAWCAPRWATCMIKVTAHSTTGFISTLARERRTEESNAVLEKLPGQGILDDNITVIIDVYGMQPGDRVTDVELLSKIFNDQRPIPLERRSASWSSLRVTPSSNLPSHLSIVVHGMLQSGALFTRTTDVELVNVEIRCANEVENIRQGENSIIKITLWNRGDVDYDLVMNIWDTHGFIDAPSWNIPLRGGGTRNLNINANVHSNTPQGIMSYVTITGKPNNFGNNMISKESCRIFVERARLPIVKSFQVDTSVAFSFAETQMTAVIFNNSPKESVASFQFYLPLRDAYLTNFTATFSGRTYVARIVPATREPTPSGAAEVFHVVDRPRRRYRFEQEDISGENIFVANSTLDPLETVVYQLTYQEQLHKQHGKFEYGVAIRMDHPIKEFGITVDIIDTNAVQNVNVLGLETDLSSTNLIQAKTASVELRDGAATVYYQPNINQQTTSSQFGLNGKFLLQYEVESTVGIGKMKVAGRDFVHFVSLAEPPMSRRMVFVLDTSGSMYGAKMKLLQLAVLDEISKLRVEDQFFILTFNNSINVWSPGRACQNSNGNRYPESSLVEASSFCKEDAGRFVKNELKTRGGSDILSAVQGALSILRQAVGHDHHPVADYIILLTDGHPTDGEINSEAIIRSVQLGGFAIHTIGFGALLDVDMVEEIAQKTGGNSLVVTGTDALLRMTEFFASISSPLMHDIEVKYDGDIVENFAPQKFFVLYEGSQLVISGNFKPGVTFGDDSSDSTRFRRNVNPVKVTVKGKKRSSALRFQQNAVPENLSRGLPQLSEITQKLQKHQEAQEMLKKLRMTGGDDEKRKLTSFAIEHNLVLPNITKFRVWRPRIATELPSSEVEEPIPIETDLMPTSITPVVARKFETEVIPPTVGASFSGVIGDPHVIAVLNENITICYYWDGDPGKVYNLLDDFIAGISIYAKTVEFKPTSKKYIGQMEFVFRTINASLLLNATGLSLLIKDGPPLRFNLQGQSTISQSGIQIDIKPLDPYCSQVFITLKNDVVFKIVAYSFRRHLHSTDHLDFSILRDNGLSSKATGIIGQHIALSKYKRAKKIFFKKETQETFLLYKNKRVKVRRRVTSKKLDRNKKIACWDVLNKDYLDAGETKMKQFFNLLQFG</sequence>
<evidence type="ECO:0000256" key="4">
    <source>
        <dbReference type="ARBA" id="ARBA00022690"/>
    </source>
</evidence>
<dbReference type="Pfam" id="PF06668">
    <property type="entry name" value="ITI_HC_C"/>
    <property type="match status" value="1"/>
</dbReference>
<dbReference type="InterPro" id="IPR036465">
    <property type="entry name" value="vWFA_dom_sf"/>
</dbReference>
<dbReference type="SMART" id="SM00609">
    <property type="entry name" value="VIT"/>
    <property type="match status" value="1"/>
</dbReference>
<name>A0ABP0FEB3_CLALP</name>
<feature type="signal peptide" evidence="8">
    <location>
        <begin position="1"/>
        <end position="27"/>
    </location>
</feature>
<dbReference type="InterPro" id="IPR056861">
    <property type="entry name" value="HMCN1-like_VWA"/>
</dbReference>
<comment type="subcellular location">
    <subcellularLocation>
        <location evidence="1">Secreted</location>
    </subcellularLocation>
</comment>
<proteinExistence type="inferred from homology"/>
<evidence type="ECO:0000256" key="3">
    <source>
        <dbReference type="ARBA" id="ARBA00022525"/>
    </source>
</evidence>
<feature type="domain" description="VWFA" evidence="9">
    <location>
        <begin position="960"/>
        <end position="1153"/>
    </location>
</feature>
<dbReference type="PROSITE" id="PS51468">
    <property type="entry name" value="VIT"/>
    <property type="match status" value="1"/>
</dbReference>
<keyword evidence="12" id="KW-1185">Reference proteome</keyword>
<dbReference type="EMBL" id="CAWYQH010000046">
    <property type="protein sequence ID" value="CAK8678027.1"/>
    <property type="molecule type" value="Genomic_DNA"/>
</dbReference>
<organism evidence="11 12">
    <name type="scientific">Clavelina lepadiformis</name>
    <name type="common">Light-bulb sea squirt</name>
    <name type="synonym">Ascidia lepadiformis</name>
    <dbReference type="NCBI Taxonomy" id="159417"/>
    <lineage>
        <taxon>Eukaryota</taxon>
        <taxon>Metazoa</taxon>
        <taxon>Chordata</taxon>
        <taxon>Tunicata</taxon>
        <taxon>Ascidiacea</taxon>
        <taxon>Aplousobranchia</taxon>
        <taxon>Clavelinidae</taxon>
        <taxon>Clavelina</taxon>
    </lineage>
</organism>
<feature type="chain" id="PRO_5047123437" evidence="8">
    <location>
        <begin position="28"/>
        <end position="1589"/>
    </location>
</feature>
<comment type="similarity">
    <text evidence="2">Belongs to the ITIH family.</text>
</comment>
<feature type="domain" description="VIT" evidence="10">
    <location>
        <begin position="697"/>
        <end position="833"/>
    </location>
</feature>
<dbReference type="Pfam" id="PF25106">
    <property type="entry name" value="VWA_4"/>
    <property type="match status" value="1"/>
</dbReference>
<dbReference type="InterPro" id="IPR010600">
    <property type="entry name" value="ITI_HC_C"/>
</dbReference>
<evidence type="ECO:0000259" key="10">
    <source>
        <dbReference type="PROSITE" id="PS51468"/>
    </source>
</evidence>
<dbReference type="PANTHER" id="PTHR10338">
    <property type="entry name" value="INTER-ALPHA-TRYPSIN INHIBITOR HEAVY CHAIN FAMILY MEMBER"/>
    <property type="match status" value="1"/>
</dbReference>
<evidence type="ECO:0000256" key="8">
    <source>
        <dbReference type="SAM" id="SignalP"/>
    </source>
</evidence>
<evidence type="ECO:0000256" key="5">
    <source>
        <dbReference type="ARBA" id="ARBA00022729"/>
    </source>
</evidence>
<keyword evidence="5 8" id="KW-0732">Signal</keyword>
<evidence type="ECO:0000256" key="6">
    <source>
        <dbReference type="ARBA" id="ARBA00022900"/>
    </source>
</evidence>
<dbReference type="SMART" id="SM00327">
    <property type="entry name" value="VWA"/>
    <property type="match status" value="1"/>
</dbReference>
<dbReference type="Gene3D" id="3.40.50.410">
    <property type="entry name" value="von Willebrand factor, type A domain"/>
    <property type="match status" value="1"/>
</dbReference>
<dbReference type="Pfam" id="PF00092">
    <property type="entry name" value="VWA"/>
    <property type="match status" value="1"/>
</dbReference>
<evidence type="ECO:0000256" key="1">
    <source>
        <dbReference type="ARBA" id="ARBA00004613"/>
    </source>
</evidence>
<dbReference type="Pfam" id="PF08487">
    <property type="entry name" value="VIT"/>
    <property type="match status" value="1"/>
</dbReference>
<dbReference type="Proteomes" id="UP001642483">
    <property type="component" value="Unassembled WGS sequence"/>
</dbReference>
<dbReference type="PROSITE" id="PS50234">
    <property type="entry name" value="VWFA"/>
    <property type="match status" value="1"/>
</dbReference>
<dbReference type="InterPro" id="IPR050934">
    <property type="entry name" value="ITIH"/>
</dbReference>
<evidence type="ECO:0000313" key="12">
    <source>
        <dbReference type="Proteomes" id="UP001642483"/>
    </source>
</evidence>
<keyword evidence="4" id="KW-0646">Protease inhibitor</keyword>
<dbReference type="InterPro" id="IPR002035">
    <property type="entry name" value="VWF_A"/>
</dbReference>
<keyword evidence="3" id="KW-0964">Secreted</keyword>
<evidence type="ECO:0000256" key="2">
    <source>
        <dbReference type="ARBA" id="ARBA00010158"/>
    </source>
</evidence>
<dbReference type="InterPro" id="IPR013694">
    <property type="entry name" value="VIT"/>
</dbReference>
<evidence type="ECO:0000256" key="7">
    <source>
        <dbReference type="ARBA" id="ARBA00023180"/>
    </source>
</evidence>
<protein>
    <submittedName>
        <fullName evidence="11">Uncharacterized protein</fullName>
    </submittedName>
</protein>
<evidence type="ECO:0000313" key="11">
    <source>
        <dbReference type="EMBL" id="CAK8678027.1"/>
    </source>
</evidence>
<accession>A0ABP0FEB3</accession>